<dbReference type="InterPro" id="IPR000675">
    <property type="entry name" value="Cutinase/axe"/>
</dbReference>
<dbReference type="RefSeq" id="WP_357787745.1">
    <property type="nucleotide sequence ID" value="NZ_JBFAKC010000015.1"/>
</dbReference>
<keyword evidence="8" id="KW-1185">Reference proteome</keyword>
<organism evidence="7 8">
    <name type="scientific">Nocardia aurea</name>
    <dbReference type="NCBI Taxonomy" id="2144174"/>
    <lineage>
        <taxon>Bacteria</taxon>
        <taxon>Bacillati</taxon>
        <taxon>Actinomycetota</taxon>
        <taxon>Actinomycetes</taxon>
        <taxon>Mycobacteriales</taxon>
        <taxon>Nocardiaceae</taxon>
        <taxon>Nocardia</taxon>
    </lineage>
</organism>
<comment type="similarity">
    <text evidence="1">Belongs to the cutinase family.</text>
</comment>
<proteinExistence type="inferred from homology"/>
<evidence type="ECO:0000256" key="2">
    <source>
        <dbReference type="ARBA" id="ARBA00022487"/>
    </source>
</evidence>
<keyword evidence="6" id="KW-0732">Signal</keyword>
<evidence type="ECO:0000256" key="6">
    <source>
        <dbReference type="SAM" id="SignalP"/>
    </source>
</evidence>
<evidence type="ECO:0000256" key="4">
    <source>
        <dbReference type="ARBA" id="ARBA00023157"/>
    </source>
</evidence>
<dbReference type="PANTHER" id="PTHR33630">
    <property type="entry name" value="CUTINASE RV1984C-RELATED-RELATED"/>
    <property type="match status" value="1"/>
</dbReference>
<sequence>MKSAPWPVTRSARALVLAVTVTIAIGYPATAAGDDGLAAVSGPDCPGFFVLGVQGTGQSSPDSPLAVDSGLLATVLAPLARLGDGRVAGRAYVPYSAGFGGAFPGTSTTYSDSANEGLRQLRAMAESVVDRCPGSQLGLIGYSQGAHVVSMFASEVGRGASAVPADRVAAVALLADPTRAPGAAIIPGLPDGGRPAPAPGTTGAELNTLPAFSQRSVTGGGIGPVRDIAEDFGGLTGRVASLCLPGDLACDAPAGAPLLHMIVDILGQAELLPSDPVAALTSISDALAGTIARTATAVVNHDLRGYSLGTLSLTPEAPLSVRLAEAADPRADDGAQARQALLKLGTSALNTLVAIIGVAFTPAEVAGIATAPDPLTGLERATTALVTAARRPLPRRTAFNLIAKTFNALGHLSVDNAELLDPLTWLRYTDTVRRHGEYSIASYAADGQSATGLVLDWFTAVAEDLAVNRVPEIPPSEILSPTAVSPVPAIASASEVLLPPAAETVVAADPRLRSSFVTAPTRTATTISLLGFLLVLSVAVLVARRIRVPSPNRHGISRRPGAREREG</sequence>
<evidence type="ECO:0000256" key="1">
    <source>
        <dbReference type="ARBA" id="ARBA00007534"/>
    </source>
</evidence>
<evidence type="ECO:0000313" key="8">
    <source>
        <dbReference type="Proteomes" id="UP001551695"/>
    </source>
</evidence>
<keyword evidence="5" id="KW-0472">Membrane</keyword>
<dbReference type="SMART" id="SM01110">
    <property type="entry name" value="Cutinase"/>
    <property type="match status" value="1"/>
</dbReference>
<evidence type="ECO:0000256" key="3">
    <source>
        <dbReference type="ARBA" id="ARBA00022801"/>
    </source>
</evidence>
<reference evidence="7 8" key="1">
    <citation type="submission" date="2024-06" db="EMBL/GenBank/DDBJ databases">
        <title>The Natural Products Discovery Center: Release of the First 8490 Sequenced Strains for Exploring Actinobacteria Biosynthetic Diversity.</title>
        <authorList>
            <person name="Kalkreuter E."/>
            <person name="Kautsar S.A."/>
            <person name="Yang D."/>
            <person name="Bader C.D."/>
            <person name="Teijaro C.N."/>
            <person name="Fluegel L."/>
            <person name="Davis C.M."/>
            <person name="Simpson J.R."/>
            <person name="Lauterbach L."/>
            <person name="Steele A.D."/>
            <person name="Gui C."/>
            <person name="Meng S."/>
            <person name="Li G."/>
            <person name="Viehrig K."/>
            <person name="Ye F."/>
            <person name="Su P."/>
            <person name="Kiefer A.F."/>
            <person name="Nichols A."/>
            <person name="Cepeda A.J."/>
            <person name="Yan W."/>
            <person name="Fan B."/>
            <person name="Jiang Y."/>
            <person name="Adhikari A."/>
            <person name="Zheng C.-J."/>
            <person name="Schuster L."/>
            <person name="Cowan T.M."/>
            <person name="Smanski M.J."/>
            <person name="Chevrette M.G."/>
            <person name="De Carvalho L.P.S."/>
            <person name="Shen B."/>
        </authorList>
    </citation>
    <scope>NUCLEOTIDE SEQUENCE [LARGE SCALE GENOMIC DNA]</scope>
    <source>
        <strain evidence="7 8">NPDC050403</strain>
    </source>
</reference>
<keyword evidence="2" id="KW-0719">Serine esterase</keyword>
<dbReference type="SUPFAM" id="SSF53474">
    <property type="entry name" value="alpha/beta-Hydrolases"/>
    <property type="match status" value="1"/>
</dbReference>
<dbReference type="InterPro" id="IPR029058">
    <property type="entry name" value="AB_hydrolase_fold"/>
</dbReference>
<keyword evidence="5" id="KW-0812">Transmembrane</keyword>
<feature type="signal peptide" evidence="6">
    <location>
        <begin position="1"/>
        <end position="31"/>
    </location>
</feature>
<dbReference type="Pfam" id="PF01083">
    <property type="entry name" value="Cutinase"/>
    <property type="match status" value="1"/>
</dbReference>
<keyword evidence="5" id="KW-1133">Transmembrane helix</keyword>
<evidence type="ECO:0000313" key="7">
    <source>
        <dbReference type="EMBL" id="MEV0711390.1"/>
    </source>
</evidence>
<dbReference type="EMBL" id="JBFAKC010000015">
    <property type="protein sequence ID" value="MEV0711390.1"/>
    <property type="molecule type" value="Genomic_DNA"/>
</dbReference>
<feature type="transmembrane region" description="Helical" evidence="5">
    <location>
        <begin position="523"/>
        <end position="543"/>
    </location>
</feature>
<feature type="chain" id="PRO_5046082826" evidence="6">
    <location>
        <begin position="32"/>
        <end position="567"/>
    </location>
</feature>
<gene>
    <name evidence="7" type="ORF">AB0I48_27875</name>
</gene>
<accession>A0ABV3G136</accession>
<evidence type="ECO:0000256" key="5">
    <source>
        <dbReference type="SAM" id="Phobius"/>
    </source>
</evidence>
<keyword evidence="3" id="KW-0378">Hydrolase</keyword>
<dbReference type="Proteomes" id="UP001551695">
    <property type="component" value="Unassembled WGS sequence"/>
</dbReference>
<comment type="caution">
    <text evidence="7">The sequence shown here is derived from an EMBL/GenBank/DDBJ whole genome shotgun (WGS) entry which is preliminary data.</text>
</comment>
<name>A0ABV3G136_9NOCA</name>
<protein>
    <submittedName>
        <fullName evidence="7">Cutinase family protein</fullName>
    </submittedName>
</protein>
<keyword evidence="4" id="KW-1015">Disulfide bond</keyword>
<dbReference type="PANTHER" id="PTHR33630:SF9">
    <property type="entry name" value="CUTINASE 4"/>
    <property type="match status" value="1"/>
</dbReference>
<dbReference type="Gene3D" id="3.40.50.1820">
    <property type="entry name" value="alpha/beta hydrolase"/>
    <property type="match status" value="1"/>
</dbReference>